<keyword evidence="9" id="KW-0804">Transcription</keyword>
<gene>
    <name evidence="14" type="primary">GLI3</name>
    <name evidence="14" type="ORF">CEXT_548541</name>
</gene>
<dbReference type="FunFam" id="3.30.160.60:FF:000019">
    <property type="entry name" value="GLI family zinc finger 3"/>
    <property type="match status" value="1"/>
</dbReference>
<keyword evidence="6" id="KW-0862">Zinc</keyword>
<dbReference type="Proteomes" id="UP001054945">
    <property type="component" value="Unassembled WGS sequence"/>
</dbReference>
<feature type="compositionally biased region" description="Basic and acidic residues" evidence="12">
    <location>
        <begin position="596"/>
        <end position="616"/>
    </location>
</feature>
<dbReference type="PROSITE" id="PS00028">
    <property type="entry name" value="ZINC_FINGER_C2H2_1"/>
    <property type="match status" value="3"/>
</dbReference>
<evidence type="ECO:0000256" key="8">
    <source>
        <dbReference type="ARBA" id="ARBA00023125"/>
    </source>
</evidence>
<feature type="compositionally biased region" description="Polar residues" evidence="12">
    <location>
        <begin position="796"/>
        <end position="811"/>
    </location>
</feature>
<dbReference type="Pfam" id="PF00096">
    <property type="entry name" value="zf-C2H2"/>
    <property type="match status" value="1"/>
</dbReference>
<keyword evidence="15" id="KW-1185">Reference proteome</keyword>
<keyword evidence="7" id="KW-0805">Transcription regulation</keyword>
<evidence type="ECO:0000256" key="4">
    <source>
        <dbReference type="ARBA" id="ARBA00022737"/>
    </source>
</evidence>
<name>A0AAV4YBF3_CAEEX</name>
<keyword evidence="5 11" id="KW-0863">Zinc-finger</keyword>
<feature type="domain" description="C2H2-type" evidence="13">
    <location>
        <begin position="501"/>
        <end position="528"/>
    </location>
</feature>
<dbReference type="FunFam" id="3.30.160.60:FF:003185">
    <property type="entry name" value="Lame duck, isoform C"/>
    <property type="match status" value="1"/>
</dbReference>
<keyword evidence="4" id="KW-0677">Repeat</keyword>
<protein>
    <submittedName>
        <fullName evidence="14">Transcriptional activator GLI3</fullName>
    </submittedName>
</protein>
<dbReference type="InterPro" id="IPR056436">
    <property type="entry name" value="Znf-C2H2_ZIC1-5/GLI1-3-like"/>
</dbReference>
<evidence type="ECO:0000256" key="10">
    <source>
        <dbReference type="ARBA" id="ARBA00023242"/>
    </source>
</evidence>
<sequence>MRRHKIDSNRYVFQVHRRGIKRACPKPCSGKLPSTINWFRTPCFARRQIKTSMALACWRDPRTSLPLQFPSAFTTVHAPIPVDQRTHEGRYVWEPRLHATLSHTAGRINPDGSPTNLPDFSHFAPRRDIPNGHMDFASHYRLSPYMEQVISSLHGSSPIGSPLVPDTRVPLPMDYLQQVSMLHQRNLLDVHNTLQANASVAPELPMGLDGSQMSSPKPNVRHGRKRALSSSPYSDFDINSMIRFSPSSLVSFMNGSRSSSASGSYGHLSAGSLSPAMGVSPPAVLPHFHQLHHLMRQGLTSPFLLPPPSSLGQQPIFPGHMPPPVTNKVKTSFYTGIHDKDGVIPNNSSSEHLITNHGSALNKHSRDSKTSAMGAEGGMDEDKDATSDIKDEPGDFIETNCHWVECEREFPTQEDLVKHICQDHIHSNKKAFICRWKDCSREEKPFKAQYMLVVHMRRHTGEKPHKCTLIGFPNNGSLLRKSANLCRTVSFRVCTKDETELRFEGCFKAYSRLENLKTHLRSHTGEKPYLCEFPGCTKAFSNASDRAKHQNRTHSNAKPYVCRAEGCTKRYTDPSSLRKHVKTVHGAEFYAKKKHKGEDPDCSSRDNNSPKDKGKNESPVNTIDNFLTPSSVQTATSDSKESNSQGTVNGVENSLCSESLQHLVGEVPISDNCVSTTSGLDDEDDYLAAVMCAVTSSGNGSNGFVKGRKGGFHKAFKSKSWFPKLQLPKGIFHRSSYKTSESSQTNNSPQSCATTDKIKIKADGSRRRQNSTSSTSTFYGSMSSDISSQSQDTNKRNQGSYATQSMHSTQSSCDPLSLWGSCRSSEVSSNERLSPTSSVKIKKHYTQIRIMQKRQMQLPSLLNLSVIMKTITALSSLQRRTEKFFDLL</sequence>
<feature type="domain" description="C2H2-type" evidence="13">
    <location>
        <begin position="437"/>
        <end position="464"/>
    </location>
</feature>
<feature type="domain" description="C2H2-type" evidence="13">
    <location>
        <begin position="529"/>
        <end position="559"/>
    </location>
</feature>
<dbReference type="GO" id="GO:0000981">
    <property type="term" value="F:DNA-binding transcription factor activity, RNA polymerase II-specific"/>
    <property type="evidence" value="ECO:0007669"/>
    <property type="project" value="TreeGrafter"/>
</dbReference>
<accession>A0AAV4YBF3</accession>
<feature type="region of interest" description="Disordered" evidence="12">
    <location>
        <begin position="203"/>
        <end position="229"/>
    </location>
</feature>
<dbReference type="PANTHER" id="PTHR45718:SF4">
    <property type="entry name" value="TRANSCRIPTIONAL ACTIVATOR CUBITUS INTERRUPTUS"/>
    <property type="match status" value="1"/>
</dbReference>
<comment type="subcellular location">
    <subcellularLocation>
        <location evidence="1">Nucleus</location>
    </subcellularLocation>
</comment>
<evidence type="ECO:0000256" key="6">
    <source>
        <dbReference type="ARBA" id="ARBA00022833"/>
    </source>
</evidence>
<dbReference type="GO" id="GO:0008270">
    <property type="term" value="F:zinc ion binding"/>
    <property type="evidence" value="ECO:0007669"/>
    <property type="project" value="UniProtKB-KW"/>
</dbReference>
<dbReference type="Pfam" id="PF23561">
    <property type="entry name" value="zf-C2H2_15"/>
    <property type="match status" value="1"/>
</dbReference>
<evidence type="ECO:0000313" key="14">
    <source>
        <dbReference type="EMBL" id="GIZ03519.1"/>
    </source>
</evidence>
<evidence type="ECO:0000259" key="13">
    <source>
        <dbReference type="PROSITE" id="PS50157"/>
    </source>
</evidence>
<dbReference type="GO" id="GO:0005634">
    <property type="term" value="C:nucleus"/>
    <property type="evidence" value="ECO:0007669"/>
    <property type="project" value="UniProtKB-SubCell"/>
</dbReference>
<evidence type="ECO:0000256" key="11">
    <source>
        <dbReference type="PROSITE-ProRule" id="PRU00042"/>
    </source>
</evidence>
<dbReference type="AlphaFoldDB" id="A0AAV4YBF3"/>
<feature type="domain" description="C2H2-type" evidence="13">
    <location>
        <begin position="560"/>
        <end position="590"/>
    </location>
</feature>
<proteinExistence type="inferred from homology"/>
<comment type="similarity">
    <text evidence="2">Belongs to the GLI C2H2-type zinc-finger protein family.</text>
</comment>
<dbReference type="InterPro" id="IPR043359">
    <property type="entry name" value="GLI-like"/>
</dbReference>
<feature type="compositionally biased region" description="Low complexity" evidence="12">
    <location>
        <begin position="770"/>
        <end position="792"/>
    </location>
</feature>
<dbReference type="EMBL" id="BPLR01018964">
    <property type="protein sequence ID" value="GIZ03519.1"/>
    <property type="molecule type" value="Genomic_DNA"/>
</dbReference>
<evidence type="ECO:0000256" key="9">
    <source>
        <dbReference type="ARBA" id="ARBA00023163"/>
    </source>
</evidence>
<evidence type="ECO:0000256" key="12">
    <source>
        <dbReference type="SAM" id="MobiDB-lite"/>
    </source>
</evidence>
<dbReference type="InterPro" id="IPR013087">
    <property type="entry name" value="Znf_C2H2_type"/>
</dbReference>
<feature type="region of interest" description="Disordered" evidence="12">
    <location>
        <begin position="595"/>
        <end position="651"/>
    </location>
</feature>
<dbReference type="GO" id="GO:0000122">
    <property type="term" value="P:negative regulation of transcription by RNA polymerase II"/>
    <property type="evidence" value="ECO:0007669"/>
    <property type="project" value="UniProtKB-ARBA"/>
</dbReference>
<organism evidence="14 15">
    <name type="scientific">Caerostris extrusa</name>
    <name type="common">Bark spider</name>
    <name type="synonym">Caerostris bankana</name>
    <dbReference type="NCBI Taxonomy" id="172846"/>
    <lineage>
        <taxon>Eukaryota</taxon>
        <taxon>Metazoa</taxon>
        <taxon>Ecdysozoa</taxon>
        <taxon>Arthropoda</taxon>
        <taxon>Chelicerata</taxon>
        <taxon>Arachnida</taxon>
        <taxon>Araneae</taxon>
        <taxon>Araneomorphae</taxon>
        <taxon>Entelegynae</taxon>
        <taxon>Araneoidea</taxon>
        <taxon>Araneidae</taxon>
        <taxon>Caerostris</taxon>
    </lineage>
</organism>
<dbReference type="SUPFAM" id="SSF57667">
    <property type="entry name" value="beta-beta-alpha zinc fingers"/>
    <property type="match status" value="4"/>
</dbReference>
<dbReference type="SMART" id="SM00355">
    <property type="entry name" value="ZnF_C2H2"/>
    <property type="match status" value="5"/>
</dbReference>
<keyword evidence="3" id="KW-0479">Metal-binding</keyword>
<keyword evidence="8" id="KW-0238">DNA-binding</keyword>
<dbReference type="GO" id="GO:0140297">
    <property type="term" value="F:DNA-binding transcription factor binding"/>
    <property type="evidence" value="ECO:0007669"/>
    <property type="project" value="UniProtKB-ARBA"/>
</dbReference>
<feature type="domain" description="C2H2-type" evidence="13">
    <location>
        <begin position="399"/>
        <end position="431"/>
    </location>
</feature>
<dbReference type="Gene3D" id="3.30.160.60">
    <property type="entry name" value="Classic Zinc Finger"/>
    <property type="match status" value="5"/>
</dbReference>
<evidence type="ECO:0000256" key="5">
    <source>
        <dbReference type="ARBA" id="ARBA00022771"/>
    </source>
</evidence>
<feature type="region of interest" description="Disordered" evidence="12">
    <location>
        <begin position="736"/>
        <end position="811"/>
    </location>
</feature>
<feature type="compositionally biased region" description="Polar residues" evidence="12">
    <location>
        <begin position="737"/>
        <end position="754"/>
    </location>
</feature>
<evidence type="ECO:0000256" key="3">
    <source>
        <dbReference type="ARBA" id="ARBA00022723"/>
    </source>
</evidence>
<evidence type="ECO:0000256" key="2">
    <source>
        <dbReference type="ARBA" id="ARBA00010831"/>
    </source>
</evidence>
<dbReference type="PANTHER" id="PTHR45718">
    <property type="entry name" value="TRANSCRIPTIONAL ACTIVATOR CUBITUS INTERRUPTUS"/>
    <property type="match status" value="1"/>
</dbReference>
<evidence type="ECO:0000256" key="1">
    <source>
        <dbReference type="ARBA" id="ARBA00004123"/>
    </source>
</evidence>
<reference evidence="14 15" key="1">
    <citation type="submission" date="2021-06" db="EMBL/GenBank/DDBJ databases">
        <title>Caerostris extrusa draft genome.</title>
        <authorList>
            <person name="Kono N."/>
            <person name="Arakawa K."/>
        </authorList>
    </citation>
    <scope>NUCLEOTIDE SEQUENCE [LARGE SCALE GENOMIC DNA]</scope>
</reference>
<comment type="caution">
    <text evidence="14">The sequence shown here is derived from an EMBL/GenBank/DDBJ whole genome shotgun (WGS) entry which is preliminary data.</text>
</comment>
<keyword evidence="10" id="KW-0539">Nucleus</keyword>
<dbReference type="GO" id="GO:0000978">
    <property type="term" value="F:RNA polymerase II cis-regulatory region sequence-specific DNA binding"/>
    <property type="evidence" value="ECO:0007669"/>
    <property type="project" value="TreeGrafter"/>
</dbReference>
<evidence type="ECO:0000313" key="15">
    <source>
        <dbReference type="Proteomes" id="UP001054945"/>
    </source>
</evidence>
<feature type="compositionally biased region" description="Polar residues" evidence="12">
    <location>
        <begin position="618"/>
        <end position="651"/>
    </location>
</feature>
<dbReference type="PROSITE" id="PS50157">
    <property type="entry name" value="ZINC_FINGER_C2H2_2"/>
    <property type="match status" value="5"/>
</dbReference>
<feature type="compositionally biased region" description="Basic and acidic residues" evidence="12">
    <location>
        <begin position="756"/>
        <end position="766"/>
    </location>
</feature>
<evidence type="ECO:0000256" key="7">
    <source>
        <dbReference type="ARBA" id="ARBA00023015"/>
    </source>
</evidence>
<dbReference type="FunFam" id="3.30.160.60:FF:000036">
    <property type="entry name" value="GLI family zinc finger 3"/>
    <property type="match status" value="1"/>
</dbReference>
<dbReference type="FunFam" id="3.30.160.60:FF:000031">
    <property type="entry name" value="GLI family zinc finger 3"/>
    <property type="match status" value="1"/>
</dbReference>
<dbReference type="InterPro" id="IPR036236">
    <property type="entry name" value="Znf_C2H2_sf"/>
</dbReference>
<feature type="region of interest" description="Disordered" evidence="12">
    <location>
        <begin position="358"/>
        <end position="391"/>
    </location>
</feature>